<dbReference type="Proteomes" id="UP000052991">
    <property type="component" value="Unassembled WGS sequence"/>
</dbReference>
<gene>
    <name evidence="8" type="ORF">N42_0024</name>
</gene>
<dbReference type="RefSeq" id="WP_058212347.1">
    <property type="nucleotide sequence ID" value="NZ_LKLW01000001.1"/>
</dbReference>
<dbReference type="InterPro" id="IPR001757">
    <property type="entry name" value="P_typ_ATPase"/>
</dbReference>
<dbReference type="NCBIfam" id="TIGR01494">
    <property type="entry name" value="ATPase_P-type"/>
    <property type="match status" value="2"/>
</dbReference>
<dbReference type="SUPFAM" id="SSF56784">
    <property type="entry name" value="HAD-like"/>
    <property type="match status" value="1"/>
</dbReference>
<feature type="transmembrane region" description="Helical" evidence="6">
    <location>
        <begin position="243"/>
        <end position="266"/>
    </location>
</feature>
<evidence type="ECO:0000259" key="7">
    <source>
        <dbReference type="Pfam" id="PF00122"/>
    </source>
</evidence>
<feature type="domain" description="P-type ATPase A" evidence="7">
    <location>
        <begin position="94"/>
        <end position="192"/>
    </location>
</feature>
<dbReference type="SFLD" id="SFLDS00003">
    <property type="entry name" value="Haloacid_Dehalogenase"/>
    <property type="match status" value="1"/>
</dbReference>
<evidence type="ECO:0000256" key="6">
    <source>
        <dbReference type="SAM" id="Phobius"/>
    </source>
</evidence>
<organism evidence="8 9">
    <name type="scientific">Lactococcus lactis subsp. lactis</name>
    <name type="common">Streptococcus lactis</name>
    <dbReference type="NCBI Taxonomy" id="1360"/>
    <lineage>
        <taxon>Bacteria</taxon>
        <taxon>Bacillati</taxon>
        <taxon>Bacillota</taxon>
        <taxon>Bacilli</taxon>
        <taxon>Lactobacillales</taxon>
        <taxon>Streptococcaceae</taxon>
        <taxon>Lactococcus</taxon>
    </lineage>
</organism>
<dbReference type="PRINTS" id="PR00119">
    <property type="entry name" value="CATATPASE"/>
</dbReference>
<comment type="subcellular location">
    <subcellularLocation>
        <location evidence="1">Membrane</location>
        <topology evidence="1">Multi-pass membrane protein</topology>
    </subcellularLocation>
</comment>
<evidence type="ECO:0000256" key="1">
    <source>
        <dbReference type="ARBA" id="ARBA00004141"/>
    </source>
</evidence>
<keyword evidence="5 6" id="KW-0472">Membrane</keyword>
<dbReference type="AlphaFoldDB" id="A0A0V8EWK5"/>
<dbReference type="InterPro" id="IPR023298">
    <property type="entry name" value="ATPase_P-typ_TM_dom_sf"/>
</dbReference>
<feature type="transmembrane region" description="Helical" evidence="6">
    <location>
        <begin position="662"/>
        <end position="683"/>
    </location>
</feature>
<evidence type="ECO:0000256" key="3">
    <source>
        <dbReference type="ARBA" id="ARBA00022967"/>
    </source>
</evidence>
<dbReference type="PATRIC" id="fig|1360.116.peg.2711"/>
<dbReference type="Gene3D" id="3.40.1110.10">
    <property type="entry name" value="Calcium-transporting ATPase, cytoplasmic domain N"/>
    <property type="match status" value="1"/>
</dbReference>
<feature type="transmembrane region" description="Helical" evidence="6">
    <location>
        <begin position="39"/>
        <end position="57"/>
    </location>
</feature>
<dbReference type="Gene3D" id="2.70.150.10">
    <property type="entry name" value="Calcium-transporting ATPase, cytoplasmic transduction domain A"/>
    <property type="match status" value="1"/>
</dbReference>
<dbReference type="InterPro" id="IPR023214">
    <property type="entry name" value="HAD_sf"/>
</dbReference>
<keyword evidence="2 6" id="KW-0812">Transmembrane</keyword>
<dbReference type="Gene3D" id="1.20.1110.10">
    <property type="entry name" value="Calcium-transporting ATPase, transmembrane domain"/>
    <property type="match status" value="1"/>
</dbReference>
<dbReference type="InterPro" id="IPR036412">
    <property type="entry name" value="HAD-like_sf"/>
</dbReference>
<dbReference type="InterPro" id="IPR023299">
    <property type="entry name" value="ATPase_P-typ_cyto_dom_N"/>
</dbReference>
<comment type="caution">
    <text evidence="8">The sequence shown here is derived from an EMBL/GenBank/DDBJ whole genome shotgun (WGS) entry which is preliminary data.</text>
</comment>
<feature type="transmembrane region" description="Helical" evidence="6">
    <location>
        <begin position="210"/>
        <end position="231"/>
    </location>
</feature>
<name>A0A0V8EWK5_LACLL</name>
<dbReference type="SFLD" id="SFLDG00002">
    <property type="entry name" value="C1.7:_P-type_atpase_like"/>
    <property type="match status" value="1"/>
</dbReference>
<dbReference type="InterPro" id="IPR008250">
    <property type="entry name" value="ATPase_P-typ_transduc_dom_A_sf"/>
</dbReference>
<feature type="transmembrane region" description="Helical" evidence="6">
    <location>
        <begin position="623"/>
        <end position="641"/>
    </location>
</feature>
<sequence>MSLKGLTSFEVEERIRQGKINKNIDETDRPVWEIVKRNTFTFFNLIFAVIAILISLVQAWNQLIFLPIIVINTIVGIYQEIKAKRYLDQMTLLHAPQSTVIRNGQQEKIASDDLVEEDIIILKTGNQIVADARIVEGSIFVNESLLTGEADEIEKNVDNKLLSGSFVVSGEAKVILEKVGKDSYISKLTEQAKLVDHGEDSEMLRALNKLLKWVSFIILPIAVILFTQNYFVNHNTLQTSVVAMVAAVIGMIPEGLYLLTTIALTLSSVKLARNQVLLHNMKSIESLARVDVLCVDKTGTITEPRMSVEQVFVSPSSNISEAKFMSLLSDYISANTDDNDTMKAIREFMLAKGDLQNQMTGVKKIIPFSSKVKYSAVCFENGSYLLGAPEIVLGKTYEKISSEINHLLEEGFRVLVLAGTKEKIYDQLNLGAYALGYVVLANPIRENAKSTFNYFAEQGVNIKVISGDNPQTVSAVAKRAGITGAERFIDANLLKTKEDLDQAVESYTVFGRVTPDQKRRLVQALKRKDHTVAMTGDGVNDILAMKSADCSIAMASGSDAATQVAQVVLLDSDFGHMTQVVTEGRRVVNNVQRSAILFLVKNLFSIILAIISAIFVFTYPLQASQLSLISLFTIGIPGFLLSLEENDKRIEKDFIKNVILKALPASLTEITAVLGVVIAGAAFKLTASEISTSAVILLAVVGFMILTKISAPLNRFKMGIIIFNIVGIIISGFMFNSLFSISKISLDSFVLVALLSLFSESLFRNFDSLLKKFFK</sequence>
<evidence type="ECO:0000256" key="4">
    <source>
        <dbReference type="ARBA" id="ARBA00022989"/>
    </source>
</evidence>
<dbReference type="EMBL" id="LKLW01000001">
    <property type="protein sequence ID" value="KSU30232.1"/>
    <property type="molecule type" value="Genomic_DNA"/>
</dbReference>
<evidence type="ECO:0000256" key="2">
    <source>
        <dbReference type="ARBA" id="ARBA00022692"/>
    </source>
</evidence>
<evidence type="ECO:0000313" key="9">
    <source>
        <dbReference type="Proteomes" id="UP000052991"/>
    </source>
</evidence>
<dbReference type="SUPFAM" id="SSF81665">
    <property type="entry name" value="Calcium ATPase, transmembrane domain M"/>
    <property type="match status" value="1"/>
</dbReference>
<accession>A0A0V8EWK5</accession>
<evidence type="ECO:0000313" key="8">
    <source>
        <dbReference type="EMBL" id="KSU30232.1"/>
    </source>
</evidence>
<feature type="transmembrane region" description="Helical" evidence="6">
    <location>
        <begin position="718"/>
        <end position="738"/>
    </location>
</feature>
<reference evidence="9" key="1">
    <citation type="submission" date="2015-10" db="EMBL/GenBank/DDBJ databases">
        <title>Draft Genome Sequences of 11 Lactococcus lactis subspecies cremoris strains.</title>
        <authorList>
            <person name="Wels M."/>
            <person name="Backus L."/>
            <person name="Boekhorst J."/>
            <person name="Dijkstra A."/>
            <person name="Beerthuizen M."/>
            <person name="Kelly W."/>
            <person name="Siezen R."/>
            <person name="Bachmann H."/>
            <person name="Van Hijum S."/>
        </authorList>
    </citation>
    <scope>NUCLEOTIDE SEQUENCE [LARGE SCALE GENOMIC DNA]</scope>
    <source>
        <strain evidence="9">N42</strain>
    </source>
</reference>
<dbReference type="PANTHER" id="PTHR42861">
    <property type="entry name" value="CALCIUM-TRANSPORTING ATPASE"/>
    <property type="match status" value="1"/>
</dbReference>
<feature type="transmembrane region" description="Helical" evidence="6">
    <location>
        <begin position="63"/>
        <end position="81"/>
    </location>
</feature>
<dbReference type="GO" id="GO:0005524">
    <property type="term" value="F:ATP binding"/>
    <property type="evidence" value="ECO:0007669"/>
    <property type="project" value="InterPro"/>
</dbReference>
<dbReference type="InterPro" id="IPR059000">
    <property type="entry name" value="ATPase_P-type_domA"/>
</dbReference>
<proteinExistence type="predicted"/>
<dbReference type="SFLD" id="SFLDF00027">
    <property type="entry name" value="p-type_atpase"/>
    <property type="match status" value="1"/>
</dbReference>
<evidence type="ECO:0000256" key="5">
    <source>
        <dbReference type="ARBA" id="ARBA00023136"/>
    </source>
</evidence>
<dbReference type="PRINTS" id="PR00120">
    <property type="entry name" value="HATPASE"/>
</dbReference>
<dbReference type="PROSITE" id="PS00154">
    <property type="entry name" value="ATPASE_E1_E2"/>
    <property type="match status" value="1"/>
</dbReference>
<dbReference type="CDD" id="cd02609">
    <property type="entry name" value="P-type_ATPase"/>
    <property type="match status" value="1"/>
</dbReference>
<dbReference type="InterPro" id="IPR044492">
    <property type="entry name" value="P_typ_ATPase_HD_dom"/>
</dbReference>
<protein>
    <submittedName>
        <fullName evidence="8">Cation-transporting ATPase E1-E2 family</fullName>
    </submittedName>
</protein>
<dbReference type="GO" id="GO:0016887">
    <property type="term" value="F:ATP hydrolysis activity"/>
    <property type="evidence" value="ECO:0007669"/>
    <property type="project" value="InterPro"/>
</dbReference>
<keyword evidence="3" id="KW-1278">Translocase</keyword>
<dbReference type="Pfam" id="PF00702">
    <property type="entry name" value="Hydrolase"/>
    <property type="match status" value="1"/>
</dbReference>
<dbReference type="Gene3D" id="3.40.50.1000">
    <property type="entry name" value="HAD superfamily/HAD-like"/>
    <property type="match status" value="1"/>
</dbReference>
<keyword evidence="4 6" id="KW-1133">Transmembrane helix</keyword>
<dbReference type="Pfam" id="PF00122">
    <property type="entry name" value="E1-E2_ATPase"/>
    <property type="match status" value="1"/>
</dbReference>
<dbReference type="GO" id="GO:0016020">
    <property type="term" value="C:membrane"/>
    <property type="evidence" value="ECO:0007669"/>
    <property type="project" value="UniProtKB-SubCell"/>
</dbReference>
<feature type="transmembrane region" description="Helical" evidence="6">
    <location>
        <begin position="689"/>
        <end position="706"/>
    </location>
</feature>
<dbReference type="InterPro" id="IPR018303">
    <property type="entry name" value="ATPase_P-typ_P_site"/>
</dbReference>
<dbReference type="SUPFAM" id="SSF81653">
    <property type="entry name" value="Calcium ATPase, transduction domain A"/>
    <property type="match status" value="1"/>
</dbReference>
<feature type="transmembrane region" description="Helical" evidence="6">
    <location>
        <begin position="595"/>
        <end position="617"/>
    </location>
</feature>